<feature type="domain" description="Polymerase nucleotidyl transferase" evidence="11">
    <location>
        <begin position="33"/>
        <end position="113"/>
    </location>
</feature>
<dbReference type="HOGENOM" id="CLU_130257_10_0_12"/>
<dbReference type="SUPFAM" id="SSF81301">
    <property type="entry name" value="Nucleotidyltransferase"/>
    <property type="match status" value="1"/>
</dbReference>
<name>E0RN49_WINT6</name>
<keyword evidence="4" id="KW-0548">Nucleotidyltransferase</keyword>
<dbReference type="Gene3D" id="3.30.460.10">
    <property type="entry name" value="Beta Polymerase, domain 2"/>
    <property type="match status" value="1"/>
</dbReference>
<feature type="region of interest" description="Disordered" evidence="10">
    <location>
        <begin position="1"/>
        <end position="20"/>
    </location>
</feature>
<organism evidence="12 13">
    <name type="scientific">Winmispira thermophila (strain ATCC 49972 / DSM 6192 / RI 19.B1)</name>
    <name type="common">Spirochaeta thermophila</name>
    <dbReference type="NCBI Taxonomy" id="665571"/>
    <lineage>
        <taxon>Bacteria</taxon>
        <taxon>Pseudomonadati</taxon>
        <taxon>Spirochaetota</taxon>
        <taxon>Spirochaetia</taxon>
        <taxon>Winmispirales</taxon>
        <taxon>Winmispiraceae</taxon>
        <taxon>Winmispira</taxon>
    </lineage>
</organism>
<gene>
    <name evidence="12" type="ordered locus">STHERM_c15780</name>
</gene>
<keyword evidence="6" id="KW-0547">Nucleotide-binding</keyword>
<evidence type="ECO:0000256" key="4">
    <source>
        <dbReference type="ARBA" id="ARBA00022695"/>
    </source>
</evidence>
<evidence type="ECO:0000313" key="13">
    <source>
        <dbReference type="Proteomes" id="UP000001296"/>
    </source>
</evidence>
<dbReference type="GO" id="GO:0016779">
    <property type="term" value="F:nucleotidyltransferase activity"/>
    <property type="evidence" value="ECO:0007669"/>
    <property type="project" value="UniProtKB-KW"/>
</dbReference>
<dbReference type="AlphaFoldDB" id="E0RN49"/>
<dbReference type="InterPro" id="IPR002934">
    <property type="entry name" value="Polymerase_NTP_transf_dom"/>
</dbReference>
<keyword evidence="2" id="KW-1277">Toxin-antitoxin system</keyword>
<reference key="1">
    <citation type="submission" date="2009-08" db="EMBL/GenBank/DDBJ databases">
        <title>The genome sequence of Spirochaeta thermophila DSM6192.</title>
        <authorList>
            <person name="Angelov A."/>
            <person name="Mientus M."/>
            <person name="Wittenberg S."/>
            <person name="Lehmann R."/>
            <person name="Liesegang H."/>
            <person name="Daniel R."/>
            <person name="Liebl W."/>
        </authorList>
    </citation>
    <scope>NUCLEOTIDE SEQUENCE</scope>
    <source>
        <strain>DSM 6192</strain>
    </source>
</reference>
<keyword evidence="3" id="KW-0808">Transferase</keyword>
<dbReference type="GO" id="GO:0046872">
    <property type="term" value="F:metal ion binding"/>
    <property type="evidence" value="ECO:0007669"/>
    <property type="project" value="UniProtKB-KW"/>
</dbReference>
<dbReference type="PaxDb" id="665571-STHERM_c15780"/>
<dbReference type="GO" id="GO:0005524">
    <property type="term" value="F:ATP binding"/>
    <property type="evidence" value="ECO:0007669"/>
    <property type="project" value="UniProtKB-KW"/>
</dbReference>
<reference evidence="12 13" key="2">
    <citation type="journal article" date="2010" name="J. Bacteriol.">
        <title>Genome sequence of the polysaccharide-degrading, thermophilic anaerobe Spirochaeta thermophila DSM 6192.</title>
        <authorList>
            <person name="Angelov A."/>
            <person name="Liebl S."/>
            <person name="Ballschmiter M."/>
            <person name="Bomeke M."/>
            <person name="Lehmann R."/>
            <person name="Liesegang H."/>
            <person name="Daniel R."/>
            <person name="Liebl W."/>
        </authorList>
    </citation>
    <scope>NUCLEOTIDE SEQUENCE [LARGE SCALE GENOMIC DNA]</scope>
    <source>
        <strain evidence="13">ATCC 49972 / DSM 6192 / RI 19.B1</strain>
    </source>
</reference>
<dbReference type="Proteomes" id="UP000001296">
    <property type="component" value="Chromosome"/>
</dbReference>
<dbReference type="CDD" id="cd05403">
    <property type="entry name" value="NT_KNTase_like"/>
    <property type="match status" value="1"/>
</dbReference>
<dbReference type="InterPro" id="IPR052038">
    <property type="entry name" value="Type-VII_TA_antitoxin"/>
</dbReference>
<evidence type="ECO:0000256" key="9">
    <source>
        <dbReference type="ARBA" id="ARBA00038276"/>
    </source>
</evidence>
<dbReference type="PANTHER" id="PTHR33571">
    <property type="entry name" value="SSL8005 PROTEIN"/>
    <property type="match status" value="1"/>
</dbReference>
<evidence type="ECO:0000256" key="6">
    <source>
        <dbReference type="ARBA" id="ARBA00022741"/>
    </source>
</evidence>
<evidence type="ECO:0000256" key="7">
    <source>
        <dbReference type="ARBA" id="ARBA00022840"/>
    </source>
</evidence>
<evidence type="ECO:0000313" key="12">
    <source>
        <dbReference type="EMBL" id="ADN02518.1"/>
    </source>
</evidence>
<protein>
    <submittedName>
        <fullName evidence="12">DNA polymerase, beta domain protein region</fullName>
    </submittedName>
</protein>
<keyword evidence="5" id="KW-0479">Metal-binding</keyword>
<evidence type="ECO:0000256" key="3">
    <source>
        <dbReference type="ARBA" id="ARBA00022679"/>
    </source>
</evidence>
<proteinExistence type="inferred from homology"/>
<comment type="similarity">
    <text evidence="9">Belongs to the MntA antitoxin family.</text>
</comment>
<dbReference type="RefSeq" id="WP_013314357.1">
    <property type="nucleotide sequence ID" value="NC_014484.1"/>
</dbReference>
<dbReference type="Pfam" id="PF01909">
    <property type="entry name" value="NTP_transf_2"/>
    <property type="match status" value="1"/>
</dbReference>
<dbReference type="eggNOG" id="COG1669">
    <property type="taxonomic scope" value="Bacteria"/>
</dbReference>
<keyword evidence="7" id="KW-0067">ATP-binding</keyword>
<dbReference type="InterPro" id="IPR043519">
    <property type="entry name" value="NT_sf"/>
</dbReference>
<evidence type="ECO:0000256" key="8">
    <source>
        <dbReference type="ARBA" id="ARBA00022842"/>
    </source>
</evidence>
<dbReference type="PANTHER" id="PTHR33571:SF12">
    <property type="entry name" value="BSL3053 PROTEIN"/>
    <property type="match status" value="1"/>
</dbReference>
<evidence type="ECO:0000256" key="2">
    <source>
        <dbReference type="ARBA" id="ARBA00022649"/>
    </source>
</evidence>
<dbReference type="KEGG" id="sta:STHERM_c15780"/>
<dbReference type="EMBL" id="CP001698">
    <property type="protein sequence ID" value="ADN02518.1"/>
    <property type="molecule type" value="Genomic_DNA"/>
</dbReference>
<sequence length="119" mass="13826">MLKEGSKKKQHKGGELVPMKNEKMNRQELISLLRTLKPVLEDRYRIRSIALFGSFARDEQSQSSDIDLLVEFEEEADLFDLVGASQYLERHLHRPVDLVSSRALRENLQESVRKDVVFV</sequence>
<evidence type="ECO:0000259" key="11">
    <source>
        <dbReference type="Pfam" id="PF01909"/>
    </source>
</evidence>
<keyword evidence="8" id="KW-0460">Magnesium</keyword>
<accession>E0RN49</accession>
<evidence type="ECO:0000256" key="10">
    <source>
        <dbReference type="SAM" id="MobiDB-lite"/>
    </source>
</evidence>
<evidence type="ECO:0000256" key="1">
    <source>
        <dbReference type="ARBA" id="ARBA00001946"/>
    </source>
</evidence>
<evidence type="ECO:0000256" key="5">
    <source>
        <dbReference type="ARBA" id="ARBA00022723"/>
    </source>
</evidence>
<comment type="cofactor">
    <cofactor evidence="1">
        <name>Mg(2+)</name>
        <dbReference type="ChEBI" id="CHEBI:18420"/>
    </cofactor>
</comment>